<protein>
    <submittedName>
        <fullName evidence="1">Uncharacterized protein</fullName>
    </submittedName>
</protein>
<proteinExistence type="predicted"/>
<name>A0A7D0GH59_9CAUD</name>
<evidence type="ECO:0000313" key="2">
    <source>
        <dbReference type="Proteomes" id="UP000501161"/>
    </source>
</evidence>
<dbReference type="Proteomes" id="UP000501161">
    <property type="component" value="Segment"/>
</dbReference>
<evidence type="ECO:0000313" key="1">
    <source>
        <dbReference type="EMBL" id="QDH85731.1"/>
    </source>
</evidence>
<accession>A0A7D0GH59</accession>
<dbReference type="EMBL" id="MN023178">
    <property type="protein sequence ID" value="QDH85731.1"/>
    <property type="molecule type" value="Genomic_DNA"/>
</dbReference>
<organism evidence="1 2">
    <name type="scientific">Brevibacterium phage AGM3</name>
    <dbReference type="NCBI Taxonomy" id="2591420"/>
    <lineage>
        <taxon>Viruses</taxon>
        <taxon>Duplodnaviria</taxon>
        <taxon>Heunggongvirae</taxon>
        <taxon>Uroviricota</taxon>
        <taxon>Caudoviricetes</taxon>
        <taxon>Agmunavirus</taxon>
        <taxon>Agmunavirus AGM1</taxon>
    </lineage>
</organism>
<sequence>MMTTPYDARRSMRIREASEKAYHLAHIIKDYPNHRKDGSQFGASQLDRIEKVLTETTEMVIEMANAEHKQLLEQTLVEPLREPEARGVVRGFVGGPYTGPSPSIVADLTPKVITLTDADGRVMEQTIPPSLLERIAAREECD</sequence>
<reference evidence="1 2" key="1">
    <citation type="submission" date="2019-06" db="EMBL/GenBank/DDBJ databases">
        <title>DNA tandem repeats contribute to Brevibacterium aurantiacum phages genetic diversity.</title>
        <authorList>
            <person name="de Melo A.G."/>
            <person name="Rousseau G.M."/>
            <person name="Tremblay D.M."/>
            <person name="Labrie S.J."/>
            <person name="Moineau S."/>
        </authorList>
    </citation>
    <scope>NUCLEOTIDE SEQUENCE [LARGE SCALE GENOMIC DNA]</scope>
</reference>
<gene>
    <name evidence="1" type="ORF">AGM3_0035</name>
</gene>